<dbReference type="PANTHER" id="PTHR42977:SF3">
    <property type="entry name" value="AB HYDROLASE-1 DOMAIN-CONTAINING PROTEIN"/>
    <property type="match status" value="1"/>
</dbReference>
<gene>
    <name evidence="3" type="ORF">Vgi01_50000</name>
</gene>
<name>A0ABQ4IK77_9ACTN</name>
<dbReference type="PRINTS" id="PR00111">
    <property type="entry name" value="ABHYDROLASE"/>
</dbReference>
<dbReference type="EMBL" id="BOPA01000039">
    <property type="protein sequence ID" value="GIJ18316.1"/>
    <property type="molecule type" value="Genomic_DNA"/>
</dbReference>
<dbReference type="Proteomes" id="UP000647860">
    <property type="component" value="Unassembled WGS sequence"/>
</dbReference>
<evidence type="ECO:0000259" key="2">
    <source>
        <dbReference type="Pfam" id="PF00561"/>
    </source>
</evidence>
<dbReference type="InterPro" id="IPR000073">
    <property type="entry name" value="AB_hydrolase_1"/>
</dbReference>
<keyword evidence="1 3" id="KW-0378">Hydrolase</keyword>
<proteinExistence type="predicted"/>
<feature type="domain" description="AB hydrolase-1" evidence="2">
    <location>
        <begin position="43"/>
        <end position="288"/>
    </location>
</feature>
<dbReference type="Gene3D" id="3.40.50.1820">
    <property type="entry name" value="alpha/beta hydrolase"/>
    <property type="match status" value="1"/>
</dbReference>
<dbReference type="InterPro" id="IPR029058">
    <property type="entry name" value="AB_hydrolase_fold"/>
</dbReference>
<dbReference type="SUPFAM" id="SSF53474">
    <property type="entry name" value="alpha/beta-Hydrolases"/>
    <property type="match status" value="1"/>
</dbReference>
<evidence type="ECO:0000313" key="3">
    <source>
        <dbReference type="EMBL" id="GIJ18316.1"/>
    </source>
</evidence>
<organism evidence="3 4">
    <name type="scientific">Micromonospora gifhornensis</name>
    <dbReference type="NCBI Taxonomy" id="84594"/>
    <lineage>
        <taxon>Bacteria</taxon>
        <taxon>Bacillati</taxon>
        <taxon>Actinomycetota</taxon>
        <taxon>Actinomycetes</taxon>
        <taxon>Micromonosporales</taxon>
        <taxon>Micromonosporaceae</taxon>
        <taxon>Micromonospora</taxon>
    </lineage>
</organism>
<accession>A0ABQ4IK77</accession>
<dbReference type="Pfam" id="PF00561">
    <property type="entry name" value="Abhydrolase_1"/>
    <property type="match status" value="1"/>
</dbReference>
<dbReference type="PANTHER" id="PTHR42977">
    <property type="entry name" value="HYDROLASE-RELATED"/>
    <property type="match status" value="1"/>
</dbReference>
<dbReference type="GO" id="GO:0016787">
    <property type="term" value="F:hydrolase activity"/>
    <property type="evidence" value="ECO:0007669"/>
    <property type="project" value="UniProtKB-KW"/>
</dbReference>
<sequence>MAVDLARNGGADIMRSSQKVRHLQADVDGLEVFYREAGRPGQPTVLLLHGFPSSSHTFREVMPVLADVAQVIAPDLPGFGMSSSPTVGDYDYTFDNLSRTIEHLLDQLGVERFFVYLHDFGAPVGYHLATRDPARIRGLIVQNGNAHSDGLGEQWDSARAYWADPTDDRRAALPDWLNFAGTRDQYLAGLPEHLRILHAPESWHLDWARMSRPGTIDAQFALFTDYANHVARFAEIAEYHRAHQPPALVLWGRHDPYFDVEEVLAYHRALDRMDAHLYDGGHLLLETHAIECADLMRTFVLDNS</sequence>
<evidence type="ECO:0000256" key="1">
    <source>
        <dbReference type="ARBA" id="ARBA00022801"/>
    </source>
</evidence>
<dbReference type="InterPro" id="IPR051340">
    <property type="entry name" value="Haloalkane_dehalogenase"/>
</dbReference>
<keyword evidence="4" id="KW-1185">Reference proteome</keyword>
<reference evidence="3 4" key="1">
    <citation type="submission" date="2021-01" db="EMBL/GenBank/DDBJ databases">
        <title>Whole genome shotgun sequence of Verrucosispora gifhornensis NBRC 16317.</title>
        <authorList>
            <person name="Komaki H."/>
            <person name="Tamura T."/>
        </authorList>
    </citation>
    <scope>NUCLEOTIDE SEQUENCE [LARGE SCALE GENOMIC DNA]</scope>
    <source>
        <strain evidence="3 4">NBRC 16317</strain>
    </source>
</reference>
<evidence type="ECO:0000313" key="4">
    <source>
        <dbReference type="Proteomes" id="UP000647860"/>
    </source>
</evidence>
<protein>
    <submittedName>
        <fullName evidence="3">Hydrolase</fullName>
    </submittedName>
</protein>
<comment type="caution">
    <text evidence="3">The sequence shown here is derived from an EMBL/GenBank/DDBJ whole genome shotgun (WGS) entry which is preliminary data.</text>
</comment>